<organism evidence="2">
    <name type="scientific">Capitella teleta</name>
    <name type="common">Polychaete worm</name>
    <dbReference type="NCBI Taxonomy" id="283909"/>
    <lineage>
        <taxon>Eukaryota</taxon>
        <taxon>Metazoa</taxon>
        <taxon>Spiralia</taxon>
        <taxon>Lophotrochozoa</taxon>
        <taxon>Annelida</taxon>
        <taxon>Polychaeta</taxon>
        <taxon>Sedentaria</taxon>
        <taxon>Scolecida</taxon>
        <taxon>Capitellidae</taxon>
        <taxon>Capitella</taxon>
    </lineage>
</organism>
<evidence type="ECO:0000256" key="1">
    <source>
        <dbReference type="SAM" id="MobiDB-lite"/>
    </source>
</evidence>
<evidence type="ECO:0000313" key="3">
    <source>
        <dbReference type="EnsemblMetazoa" id="CapteP203836"/>
    </source>
</evidence>
<feature type="region of interest" description="Disordered" evidence="1">
    <location>
        <begin position="1"/>
        <end position="135"/>
    </location>
</feature>
<sequence length="193" mass="21823">MPSYGLRMLRASRQLNNDRGHKRGKRRKWFLTNVKVRGLNNREARRGEREKEERECEKEQHEERKGDGIDSDDEGSLITRVSDEDQKKNIENEEREDEHEEKKDDGQIGGHEGNNRGREDIDSEVGGGSVGQRSREVAGTVTKFCDAEFCFEGHVSDDSLLDEDYVPPSVSSDAMSEEIPMIVAKSSIAASIV</sequence>
<feature type="compositionally biased region" description="Basic and acidic residues" evidence="1">
    <location>
        <begin position="81"/>
        <end position="92"/>
    </location>
</feature>
<feature type="compositionally biased region" description="Basic and acidic residues" evidence="1">
    <location>
        <begin position="40"/>
        <end position="68"/>
    </location>
</feature>
<keyword evidence="4" id="KW-1185">Reference proteome</keyword>
<protein>
    <submittedName>
        <fullName evidence="2 3">Uncharacterized protein</fullName>
    </submittedName>
</protein>
<gene>
    <name evidence="2" type="ORF">CAPTEDRAFT_203836</name>
</gene>
<dbReference type="AlphaFoldDB" id="R7VIF8"/>
<reference evidence="2 4" key="2">
    <citation type="journal article" date="2013" name="Nature">
        <title>Insights into bilaterian evolution from three spiralian genomes.</title>
        <authorList>
            <person name="Simakov O."/>
            <person name="Marletaz F."/>
            <person name="Cho S.J."/>
            <person name="Edsinger-Gonzales E."/>
            <person name="Havlak P."/>
            <person name="Hellsten U."/>
            <person name="Kuo D.H."/>
            <person name="Larsson T."/>
            <person name="Lv J."/>
            <person name="Arendt D."/>
            <person name="Savage R."/>
            <person name="Osoegawa K."/>
            <person name="de Jong P."/>
            <person name="Grimwood J."/>
            <person name="Chapman J.A."/>
            <person name="Shapiro H."/>
            <person name="Aerts A."/>
            <person name="Otillar R.P."/>
            <person name="Terry A.Y."/>
            <person name="Boore J.L."/>
            <person name="Grigoriev I.V."/>
            <person name="Lindberg D.R."/>
            <person name="Seaver E.C."/>
            <person name="Weisblat D.A."/>
            <person name="Putnam N.H."/>
            <person name="Rokhsar D.S."/>
        </authorList>
    </citation>
    <scope>NUCLEOTIDE SEQUENCE</scope>
    <source>
        <strain evidence="2 4">I ESC-2004</strain>
    </source>
</reference>
<proteinExistence type="predicted"/>
<dbReference type="EMBL" id="KB293795">
    <property type="protein sequence ID" value="ELU15500.1"/>
    <property type="molecule type" value="Genomic_DNA"/>
</dbReference>
<dbReference type="HOGENOM" id="CLU_1410045_0_0_1"/>
<evidence type="ECO:0000313" key="4">
    <source>
        <dbReference type="Proteomes" id="UP000014760"/>
    </source>
</evidence>
<dbReference type="Proteomes" id="UP000014760">
    <property type="component" value="Unassembled WGS sequence"/>
</dbReference>
<accession>R7VIF8</accession>
<dbReference type="EnsemblMetazoa" id="CapteT203836">
    <property type="protein sequence ID" value="CapteP203836"/>
    <property type="gene ID" value="CapteG203836"/>
</dbReference>
<dbReference type="EMBL" id="AMQN01018026">
    <property type="status" value="NOT_ANNOTATED_CDS"/>
    <property type="molecule type" value="Genomic_DNA"/>
</dbReference>
<reference evidence="3" key="3">
    <citation type="submission" date="2015-06" db="UniProtKB">
        <authorList>
            <consortium name="EnsemblMetazoa"/>
        </authorList>
    </citation>
    <scope>IDENTIFICATION</scope>
</reference>
<evidence type="ECO:0000313" key="2">
    <source>
        <dbReference type="EMBL" id="ELU15500.1"/>
    </source>
</evidence>
<name>R7VIF8_CAPTE</name>
<reference evidence="4" key="1">
    <citation type="submission" date="2012-12" db="EMBL/GenBank/DDBJ databases">
        <authorList>
            <person name="Hellsten U."/>
            <person name="Grimwood J."/>
            <person name="Chapman J.A."/>
            <person name="Shapiro H."/>
            <person name="Aerts A."/>
            <person name="Otillar R.P."/>
            <person name="Terry A.Y."/>
            <person name="Boore J.L."/>
            <person name="Simakov O."/>
            <person name="Marletaz F."/>
            <person name="Cho S.-J."/>
            <person name="Edsinger-Gonzales E."/>
            <person name="Havlak P."/>
            <person name="Kuo D.-H."/>
            <person name="Larsson T."/>
            <person name="Lv J."/>
            <person name="Arendt D."/>
            <person name="Savage R."/>
            <person name="Osoegawa K."/>
            <person name="de Jong P."/>
            <person name="Lindberg D.R."/>
            <person name="Seaver E.C."/>
            <person name="Weisblat D.A."/>
            <person name="Putnam N.H."/>
            <person name="Grigoriev I.V."/>
            <person name="Rokhsar D.S."/>
        </authorList>
    </citation>
    <scope>NUCLEOTIDE SEQUENCE</scope>
    <source>
        <strain evidence="4">I ESC-2004</strain>
    </source>
</reference>
<feature type="compositionally biased region" description="Basic residues" evidence="1">
    <location>
        <begin position="20"/>
        <end position="29"/>
    </location>
</feature>